<dbReference type="Proteomes" id="UP000076510">
    <property type="component" value="Unassembled WGS sequence"/>
</dbReference>
<dbReference type="OrthoDB" id="5294870at2"/>
<dbReference type="RefSeq" id="WP_048005736.1">
    <property type="nucleotide sequence ID" value="NZ_CP047095.1"/>
</dbReference>
<dbReference type="Gene3D" id="3.30.70.100">
    <property type="match status" value="1"/>
</dbReference>
<dbReference type="PANTHER" id="PTHR40260:SF2">
    <property type="entry name" value="BLR8190 PROTEIN"/>
    <property type="match status" value="1"/>
</dbReference>
<feature type="domain" description="EthD" evidence="1">
    <location>
        <begin position="9"/>
        <end position="88"/>
    </location>
</feature>
<dbReference type="PANTHER" id="PTHR40260">
    <property type="entry name" value="BLR8190 PROTEIN"/>
    <property type="match status" value="1"/>
</dbReference>
<sequence length="104" mass="11371">MVKLIALYKHPEDKEAFDEHYFNTHGPITAKIPGLKKMVVTKITGSPMGGEGDYYLMCEMYYDSHESMKAGMKSPEGKASGKDLMGFAGDLVTLMIGEETDGSA</sequence>
<dbReference type="PATRIC" id="fig|189381.10.peg.1430"/>
<dbReference type="InterPro" id="IPR009799">
    <property type="entry name" value="EthD_dom"/>
</dbReference>
<evidence type="ECO:0000313" key="3">
    <source>
        <dbReference type="Proteomes" id="UP000076510"/>
    </source>
</evidence>
<comment type="caution">
    <text evidence="2">The sequence shown here is derived from an EMBL/GenBank/DDBJ whole genome shotgun (WGS) entry which is preliminary data.</text>
</comment>
<dbReference type="Pfam" id="PF07110">
    <property type="entry name" value="EthD"/>
    <property type="match status" value="1"/>
</dbReference>
<dbReference type="AlphaFoldDB" id="A0A0J5SAP2"/>
<evidence type="ECO:0000313" key="2">
    <source>
        <dbReference type="EMBL" id="KZE51394.1"/>
    </source>
</evidence>
<organism evidence="2 3">
    <name type="scientific">Rossellomorea marisflavi</name>
    <dbReference type="NCBI Taxonomy" id="189381"/>
    <lineage>
        <taxon>Bacteria</taxon>
        <taxon>Bacillati</taxon>
        <taxon>Bacillota</taxon>
        <taxon>Bacilli</taxon>
        <taxon>Bacillales</taxon>
        <taxon>Bacillaceae</taxon>
        <taxon>Rossellomorea</taxon>
    </lineage>
</organism>
<dbReference type="NCBIfam" id="TIGR02118">
    <property type="entry name" value="EthD family reductase"/>
    <property type="match status" value="1"/>
</dbReference>
<dbReference type="GO" id="GO:0016491">
    <property type="term" value="F:oxidoreductase activity"/>
    <property type="evidence" value="ECO:0007669"/>
    <property type="project" value="InterPro"/>
</dbReference>
<dbReference type="InterPro" id="IPR011008">
    <property type="entry name" value="Dimeric_a/b-barrel"/>
</dbReference>
<accession>A0A0J5SAP2</accession>
<dbReference type="SUPFAM" id="SSF54909">
    <property type="entry name" value="Dimeric alpha+beta barrel"/>
    <property type="match status" value="1"/>
</dbReference>
<dbReference type="EMBL" id="LQQY01000008">
    <property type="protein sequence ID" value="KZE51394.1"/>
    <property type="molecule type" value="Genomic_DNA"/>
</dbReference>
<name>A0A0J5SAP2_9BACI</name>
<gene>
    <name evidence="2" type="ORF">AV649_14300</name>
</gene>
<reference evidence="3" key="1">
    <citation type="submission" date="2016-01" db="EMBL/GenBank/DDBJ databases">
        <title>Whole genome sequencing of Bhargavaea cecembensis T14.</title>
        <authorList>
            <person name="Hong K.W."/>
        </authorList>
    </citation>
    <scope>NUCLEOTIDE SEQUENCE [LARGE SCALE GENOMIC DNA]</scope>
    <source>
        <strain evidence="3">M19</strain>
    </source>
</reference>
<protein>
    <submittedName>
        <fullName evidence="2">Ethyl tert-butyl ether degradation protein EthD</fullName>
    </submittedName>
</protein>
<proteinExistence type="predicted"/>
<evidence type="ECO:0000259" key="1">
    <source>
        <dbReference type="Pfam" id="PF07110"/>
    </source>
</evidence>